<dbReference type="AlphaFoldDB" id="A0A0V8JD63"/>
<dbReference type="GO" id="GO:0020037">
    <property type="term" value="F:heme binding"/>
    <property type="evidence" value="ECO:0007669"/>
    <property type="project" value="InterPro"/>
</dbReference>
<dbReference type="Proteomes" id="UP000054099">
    <property type="component" value="Unassembled WGS sequence"/>
</dbReference>
<sequence>MNDMDMTPYEHLGGEAVLKEMVTNFYGFVKQDEVLAPLFPDDLTETARKQTQFLTQFLGGPSLYTIEHGHPMLRARHMPFPITHRHAKAWLGCMEKAMDSVSLQGPLRDFIISRLTMTAYHMVNTSDDSHGKENNY</sequence>
<evidence type="ECO:0000256" key="4">
    <source>
        <dbReference type="ARBA" id="ARBA00022723"/>
    </source>
</evidence>
<dbReference type="Gene3D" id="1.10.490.10">
    <property type="entry name" value="Globins"/>
    <property type="match status" value="1"/>
</dbReference>
<protein>
    <submittedName>
        <fullName evidence="7">Globin</fullName>
    </submittedName>
</protein>
<dbReference type="FunFam" id="1.10.490.10:FF:000004">
    <property type="entry name" value="Group 2 hemoglobin yjbI"/>
    <property type="match status" value="1"/>
</dbReference>
<accession>A0A0V8JD63</accession>
<dbReference type="Pfam" id="PF01152">
    <property type="entry name" value="Bac_globin"/>
    <property type="match status" value="1"/>
</dbReference>
<dbReference type="PANTHER" id="PTHR47366:SF1">
    <property type="entry name" value="TWO-ON-TWO HEMOGLOBIN-3"/>
    <property type="match status" value="1"/>
</dbReference>
<dbReference type="InterPro" id="IPR012292">
    <property type="entry name" value="Globin/Proto"/>
</dbReference>
<keyword evidence="2" id="KW-0813">Transport</keyword>
<keyword evidence="8" id="KW-1185">Reference proteome</keyword>
<dbReference type="GO" id="GO:0046872">
    <property type="term" value="F:metal ion binding"/>
    <property type="evidence" value="ECO:0007669"/>
    <property type="project" value="UniProtKB-KW"/>
</dbReference>
<evidence type="ECO:0000313" key="8">
    <source>
        <dbReference type="Proteomes" id="UP000054099"/>
    </source>
</evidence>
<evidence type="ECO:0000256" key="1">
    <source>
        <dbReference type="ARBA" id="ARBA00001971"/>
    </source>
</evidence>
<comment type="cofactor">
    <cofactor evidence="1">
        <name>heme</name>
        <dbReference type="ChEBI" id="CHEBI:30413"/>
    </cofactor>
</comment>
<dbReference type="GO" id="GO:0019825">
    <property type="term" value="F:oxygen binding"/>
    <property type="evidence" value="ECO:0007669"/>
    <property type="project" value="InterPro"/>
</dbReference>
<keyword evidence="5" id="KW-0408">Iron</keyword>
<evidence type="ECO:0000256" key="3">
    <source>
        <dbReference type="ARBA" id="ARBA00022617"/>
    </source>
</evidence>
<dbReference type="GO" id="GO:0005344">
    <property type="term" value="F:oxygen carrier activity"/>
    <property type="evidence" value="ECO:0007669"/>
    <property type="project" value="InterPro"/>
</dbReference>
<comment type="similarity">
    <text evidence="6">Belongs to the truncated hemoglobin family. Group II subfamily.</text>
</comment>
<gene>
    <name evidence="7" type="ORF">AS030_04880</name>
</gene>
<proteinExistence type="inferred from homology"/>
<dbReference type="SUPFAM" id="SSF46458">
    <property type="entry name" value="Globin-like"/>
    <property type="match status" value="1"/>
</dbReference>
<keyword evidence="4" id="KW-0479">Metal-binding</keyword>
<dbReference type="RefSeq" id="WP_061969019.1">
    <property type="nucleotide sequence ID" value="NZ_FMAV01000001.1"/>
</dbReference>
<evidence type="ECO:0000256" key="2">
    <source>
        <dbReference type="ARBA" id="ARBA00022448"/>
    </source>
</evidence>
<dbReference type="InterPro" id="IPR001486">
    <property type="entry name" value="Hemoglobin_trunc"/>
</dbReference>
<evidence type="ECO:0000256" key="5">
    <source>
        <dbReference type="ARBA" id="ARBA00023004"/>
    </source>
</evidence>
<dbReference type="PANTHER" id="PTHR47366">
    <property type="entry name" value="TWO-ON-TWO HEMOGLOBIN-3"/>
    <property type="match status" value="1"/>
</dbReference>
<evidence type="ECO:0000256" key="6">
    <source>
        <dbReference type="ARBA" id="ARBA00034496"/>
    </source>
</evidence>
<dbReference type="InterPro" id="IPR044203">
    <property type="entry name" value="GlbO/GLB3-like"/>
</dbReference>
<reference evidence="7 8" key="1">
    <citation type="journal article" date="2014" name="Antonie Van Leeuwenhoek">
        <title>Fictibacillus enclensis sp. nov., isolated from marine sediment.</title>
        <authorList>
            <person name="Dastager S.G."/>
            <person name="Mawlankar R."/>
            <person name="Srinivasan K."/>
            <person name="Tang S.K."/>
            <person name="Lee J.C."/>
            <person name="Ramana V.V."/>
            <person name="Shouche Y.S."/>
        </authorList>
    </citation>
    <scope>NUCLEOTIDE SEQUENCE [LARGE SCALE GENOMIC DNA]</scope>
    <source>
        <strain evidence="7 8">NIO-1003</strain>
    </source>
</reference>
<keyword evidence="3" id="KW-0349">Heme</keyword>
<evidence type="ECO:0000313" key="7">
    <source>
        <dbReference type="EMBL" id="KSU84865.1"/>
    </source>
</evidence>
<organism evidence="7 8">
    <name type="scientific">Fictibacillus enclensis</name>
    <dbReference type="NCBI Taxonomy" id="1017270"/>
    <lineage>
        <taxon>Bacteria</taxon>
        <taxon>Bacillati</taxon>
        <taxon>Bacillota</taxon>
        <taxon>Bacilli</taxon>
        <taxon>Bacillales</taxon>
        <taxon>Fictibacillaceae</taxon>
        <taxon>Fictibacillus</taxon>
    </lineage>
</organism>
<dbReference type="EMBL" id="LNQN01000001">
    <property type="protein sequence ID" value="KSU84865.1"/>
    <property type="molecule type" value="Genomic_DNA"/>
</dbReference>
<name>A0A0V8JD63_9BACL</name>
<dbReference type="InterPro" id="IPR009050">
    <property type="entry name" value="Globin-like_sf"/>
</dbReference>
<comment type="caution">
    <text evidence="7">The sequence shown here is derived from an EMBL/GenBank/DDBJ whole genome shotgun (WGS) entry which is preliminary data.</text>
</comment>